<protein>
    <recommendedName>
        <fullName evidence="2">Bacteriophage T5 Orf172 DNA-binding domain-containing protein</fullName>
    </recommendedName>
</protein>
<dbReference type="InterPro" id="IPR053006">
    <property type="entry name" value="Meiosis_regulatory"/>
</dbReference>
<accession>A0A4U7B3G1</accession>
<evidence type="ECO:0000259" key="2">
    <source>
        <dbReference type="SMART" id="SM00974"/>
    </source>
</evidence>
<evidence type="ECO:0000313" key="3">
    <source>
        <dbReference type="EMBL" id="TKX24225.1"/>
    </source>
</evidence>
<name>A0A4U7B3G1_9PEZI</name>
<comment type="caution">
    <text evidence="3">The sequence shown here is derived from an EMBL/GenBank/DDBJ whole genome shotgun (WGS) entry which is preliminary data.</text>
</comment>
<dbReference type="AlphaFoldDB" id="A0A4U7B3G1"/>
<evidence type="ECO:0000313" key="4">
    <source>
        <dbReference type="Proteomes" id="UP000308133"/>
    </source>
</evidence>
<sequence length="236" mass="27413">MPPRSTNQRVQPSPTQNLLSFIPRHLSPEATAILLTELSKPISPHDDEGYIYIFWLTDTDKTPDIDTASSLLAQPHARTKDIDSLARSYSRREQSDAQRRTILLKIGRANNVHRRMTEWTQQCGYALSLVRWYPYISSSPQSSPRRENPPTHLRPDSVRPPMAMRSSSDQIRKVPHVHRVERLIHLELADKRVKRNCDACGKEHREWFQIEATERGVKAVDDVVRRWTAWAEQHQK</sequence>
<feature type="domain" description="Bacteriophage T5 Orf172 DNA-binding" evidence="2">
    <location>
        <begin position="98"/>
        <end position="220"/>
    </location>
</feature>
<feature type="region of interest" description="Disordered" evidence="1">
    <location>
        <begin position="138"/>
        <end position="170"/>
    </location>
</feature>
<proteinExistence type="predicted"/>
<dbReference type="Proteomes" id="UP000308133">
    <property type="component" value="Unassembled WGS sequence"/>
</dbReference>
<organism evidence="3 4">
    <name type="scientific">Elsinoe australis</name>
    <dbReference type="NCBI Taxonomy" id="40998"/>
    <lineage>
        <taxon>Eukaryota</taxon>
        <taxon>Fungi</taxon>
        <taxon>Dikarya</taxon>
        <taxon>Ascomycota</taxon>
        <taxon>Pezizomycotina</taxon>
        <taxon>Dothideomycetes</taxon>
        <taxon>Dothideomycetidae</taxon>
        <taxon>Myriangiales</taxon>
        <taxon>Elsinoaceae</taxon>
        <taxon>Elsinoe</taxon>
    </lineage>
</organism>
<gene>
    <name evidence="3" type="ORF">C1H76_3528</name>
</gene>
<dbReference type="InterPro" id="IPR018306">
    <property type="entry name" value="Phage_T5_Orf172_DNA-bd"/>
</dbReference>
<dbReference type="Pfam" id="PF10544">
    <property type="entry name" value="T5orf172"/>
    <property type="match status" value="1"/>
</dbReference>
<dbReference type="EMBL" id="PTQR01000044">
    <property type="protein sequence ID" value="TKX24225.1"/>
    <property type="molecule type" value="Genomic_DNA"/>
</dbReference>
<evidence type="ECO:0000256" key="1">
    <source>
        <dbReference type="SAM" id="MobiDB-lite"/>
    </source>
</evidence>
<feature type="compositionally biased region" description="Basic and acidic residues" evidence="1">
    <location>
        <begin position="144"/>
        <end position="157"/>
    </location>
</feature>
<dbReference type="PANTHER" id="PTHR28094:SF2">
    <property type="entry name" value="BACTERIOPHAGE T5 ORF172 DNA-BINDING DOMAIN-CONTAINING PROTEIN"/>
    <property type="match status" value="1"/>
</dbReference>
<dbReference type="PANTHER" id="PTHR28094">
    <property type="entry name" value="MEIOTICALLY UP-REGULATED GENE 113 PROTEIN"/>
    <property type="match status" value="1"/>
</dbReference>
<reference evidence="3 4" key="1">
    <citation type="submission" date="2018-02" db="EMBL/GenBank/DDBJ databases">
        <title>Draft genome sequences of Elsinoe sp., causing black scab on jojoba.</title>
        <authorList>
            <person name="Stodart B."/>
            <person name="Jeffress S."/>
            <person name="Ash G."/>
            <person name="Arun Chinnappa K."/>
        </authorList>
    </citation>
    <scope>NUCLEOTIDE SEQUENCE [LARGE SCALE GENOMIC DNA]</scope>
    <source>
        <strain evidence="3 4">Hillstone_2</strain>
    </source>
</reference>
<dbReference type="SMART" id="SM00974">
    <property type="entry name" value="T5orf172"/>
    <property type="match status" value="1"/>
</dbReference>